<sequence>MTFSILARDPETGELGGAAATGSLCVGGWVLRGDPRAGLSASQGAAPSTLWGEAVLAAMMAGRTTQEAVDTVVRPDGGRDHRQLAALAPDGQAAAFTGAENTPAMGARMFDGGVVAGNLLTAETVLDAVAAGYLGADGTIARRLLAALKAGEAAGGDCRGLMSAALLVLSSDRAPLSLRIDYSQAPLSDLARLYEKATSGDYHEWSLQVPTLNDPERILD</sequence>
<reference evidence="1 2" key="1">
    <citation type="submission" date="2018-03" db="EMBL/GenBank/DDBJ databases">
        <authorList>
            <person name="Keele B.F."/>
        </authorList>
    </citation>
    <scope>NUCLEOTIDE SEQUENCE [LARGE SCALE GENOMIC DNA]</scope>
    <source>
        <strain evidence="1 2">CECT 8626</strain>
    </source>
</reference>
<proteinExistence type="predicted"/>
<protein>
    <recommendedName>
        <fullName evidence="3">Fimbrial assembly protein FimA</fullName>
    </recommendedName>
</protein>
<dbReference type="PANTHER" id="PTHR39328:SF1">
    <property type="entry name" value="BLL2871 PROTEIN"/>
    <property type="match status" value="1"/>
</dbReference>
<evidence type="ECO:0000313" key="2">
    <source>
        <dbReference type="Proteomes" id="UP000244924"/>
    </source>
</evidence>
<gene>
    <name evidence="1" type="ORF">DEA8626_00466</name>
</gene>
<dbReference type="InterPro" id="IPR010430">
    <property type="entry name" value="DUF1028"/>
</dbReference>
<dbReference type="OrthoDB" id="9790012at2"/>
<dbReference type="EMBL" id="OMOQ01000001">
    <property type="protein sequence ID" value="SPH16952.1"/>
    <property type="molecule type" value="Genomic_DNA"/>
</dbReference>
<dbReference type="Gene3D" id="3.60.20.10">
    <property type="entry name" value="Glutamine Phosphoribosylpyrophosphate, subunit 1, domain 1"/>
    <property type="match status" value="1"/>
</dbReference>
<dbReference type="Proteomes" id="UP000244924">
    <property type="component" value="Unassembled WGS sequence"/>
</dbReference>
<dbReference type="Pfam" id="PF06267">
    <property type="entry name" value="DUF1028"/>
    <property type="match status" value="1"/>
</dbReference>
<accession>A0A2R8B320</accession>
<evidence type="ECO:0000313" key="1">
    <source>
        <dbReference type="EMBL" id="SPH16952.1"/>
    </source>
</evidence>
<dbReference type="InterPro" id="IPR029055">
    <property type="entry name" value="Ntn_hydrolases_N"/>
</dbReference>
<organism evidence="1 2">
    <name type="scientific">Albidovulum aquaemixtae</name>
    <dbReference type="NCBI Taxonomy" id="1542388"/>
    <lineage>
        <taxon>Bacteria</taxon>
        <taxon>Pseudomonadati</taxon>
        <taxon>Pseudomonadota</taxon>
        <taxon>Alphaproteobacteria</taxon>
        <taxon>Rhodobacterales</taxon>
        <taxon>Paracoccaceae</taxon>
        <taxon>Albidovulum</taxon>
    </lineage>
</organism>
<evidence type="ECO:0008006" key="3">
    <source>
        <dbReference type="Google" id="ProtNLM"/>
    </source>
</evidence>
<dbReference type="PANTHER" id="PTHR39328">
    <property type="entry name" value="BLL2871 PROTEIN"/>
    <property type="match status" value="1"/>
</dbReference>
<dbReference type="AlphaFoldDB" id="A0A2R8B320"/>
<keyword evidence="2" id="KW-1185">Reference proteome</keyword>
<dbReference type="RefSeq" id="WP_108853285.1">
    <property type="nucleotide sequence ID" value="NZ_OMOQ01000001.1"/>
</dbReference>
<name>A0A2R8B320_9RHOB</name>
<dbReference type="SUPFAM" id="SSF56235">
    <property type="entry name" value="N-terminal nucleophile aminohydrolases (Ntn hydrolases)"/>
    <property type="match status" value="1"/>
</dbReference>